<evidence type="ECO:0000313" key="2">
    <source>
        <dbReference type="Proteomes" id="UP000197587"/>
    </source>
</evidence>
<proteinExistence type="predicted"/>
<evidence type="ECO:0008006" key="3">
    <source>
        <dbReference type="Google" id="ProtNLM"/>
    </source>
</evidence>
<evidence type="ECO:0000313" key="1">
    <source>
        <dbReference type="EMBL" id="OWK98886.1"/>
    </source>
</evidence>
<accession>A0A246BB35</accession>
<keyword evidence="2" id="KW-1185">Reference proteome</keyword>
<name>A0A246BB35_9FLAO</name>
<dbReference type="Proteomes" id="UP000197587">
    <property type="component" value="Unassembled WGS sequence"/>
</dbReference>
<reference evidence="1 2" key="2">
    <citation type="submission" date="2017-05" db="EMBL/GenBank/DDBJ databases">
        <title>Genome of Chryseobacterium haifense.</title>
        <authorList>
            <person name="Newman J.D."/>
        </authorList>
    </citation>
    <scope>NUCLEOTIDE SEQUENCE [LARGE SCALE GENOMIC DNA]</scope>
    <source>
        <strain evidence="1 2">DSM 19056</strain>
    </source>
</reference>
<organism evidence="1 2">
    <name type="scientific">Kaistella haifensis DSM 19056</name>
    <dbReference type="NCBI Taxonomy" id="1450526"/>
    <lineage>
        <taxon>Bacteria</taxon>
        <taxon>Pseudomonadati</taxon>
        <taxon>Bacteroidota</taxon>
        <taxon>Flavobacteriia</taxon>
        <taxon>Flavobacteriales</taxon>
        <taxon>Weeksellaceae</taxon>
        <taxon>Chryseobacterium group</taxon>
        <taxon>Kaistella</taxon>
    </lineage>
</organism>
<sequence length="112" mass="12951">MSSHNLKTLSQVLDILRERGITREIRMNEEKQIVLEGTNTTYKPDDLCIIKTYRFEGDSDPEDNAVLYVLQDKDGLQSIIIDSYGAETNYGGEFDDFIRQIPVEERDDFNID</sequence>
<gene>
    <name evidence="1" type="ORF">AP75_03255</name>
</gene>
<dbReference type="RefSeq" id="WP_031502722.1">
    <property type="nucleotide sequence ID" value="NZ_JASZ02000004.1"/>
</dbReference>
<comment type="caution">
    <text evidence="1">The sequence shown here is derived from an EMBL/GenBank/DDBJ whole genome shotgun (WGS) entry which is preliminary data.</text>
</comment>
<dbReference type="AlphaFoldDB" id="A0A246BB35"/>
<protein>
    <recommendedName>
        <fullName evidence="3">Phosphoribosylpyrophosphate synthetase</fullName>
    </recommendedName>
</protein>
<reference evidence="1 2" key="1">
    <citation type="submission" date="2014-01" db="EMBL/GenBank/DDBJ databases">
        <authorList>
            <consortium name="Genome Consortium for Active Teaching"/>
            <person name="Sontag T.C."/>
            <person name="Newman J.D."/>
        </authorList>
    </citation>
    <scope>NUCLEOTIDE SEQUENCE [LARGE SCALE GENOMIC DNA]</scope>
    <source>
        <strain evidence="1 2">DSM 19056</strain>
    </source>
</reference>
<dbReference type="EMBL" id="JASZ02000004">
    <property type="protein sequence ID" value="OWK98886.1"/>
    <property type="molecule type" value="Genomic_DNA"/>
</dbReference>